<dbReference type="Proteomes" id="UP000314982">
    <property type="component" value="Unassembled WGS sequence"/>
</dbReference>
<dbReference type="InterPro" id="IPR011677">
    <property type="entry name" value="TCTN1-3_dom"/>
</dbReference>
<dbReference type="STRING" id="62062.ENSHHUP00000046350"/>
<evidence type="ECO:0000313" key="10">
    <source>
        <dbReference type="Proteomes" id="UP000314982"/>
    </source>
</evidence>
<evidence type="ECO:0000256" key="6">
    <source>
        <dbReference type="SAM" id="Phobius"/>
    </source>
</evidence>
<dbReference type="AlphaFoldDB" id="A0A4W5NA65"/>
<reference evidence="9" key="3">
    <citation type="submission" date="2025-09" db="UniProtKB">
        <authorList>
            <consortium name="Ensembl"/>
        </authorList>
    </citation>
    <scope>IDENTIFICATION</scope>
</reference>
<accession>A0A4W5NA65</accession>
<dbReference type="PANTHER" id="PTHR14611:SF6">
    <property type="entry name" value="TECTONIC-2"/>
    <property type="match status" value="1"/>
</dbReference>
<dbReference type="Pfam" id="PF25752">
    <property type="entry name" value="DUF1619_N"/>
    <property type="match status" value="1"/>
</dbReference>
<evidence type="ECO:0000256" key="1">
    <source>
        <dbReference type="ARBA" id="ARBA00007633"/>
    </source>
</evidence>
<organism evidence="9 10">
    <name type="scientific">Hucho hucho</name>
    <name type="common">huchen</name>
    <dbReference type="NCBI Taxonomy" id="62062"/>
    <lineage>
        <taxon>Eukaryota</taxon>
        <taxon>Metazoa</taxon>
        <taxon>Chordata</taxon>
        <taxon>Craniata</taxon>
        <taxon>Vertebrata</taxon>
        <taxon>Euteleostomi</taxon>
        <taxon>Actinopterygii</taxon>
        <taxon>Neopterygii</taxon>
        <taxon>Teleostei</taxon>
        <taxon>Protacanthopterygii</taxon>
        <taxon>Salmoniformes</taxon>
        <taxon>Salmonidae</taxon>
        <taxon>Salmoninae</taxon>
        <taxon>Hucho</taxon>
    </lineage>
</organism>
<keyword evidence="4" id="KW-0970">Cilium biogenesis/degradation</keyword>
<dbReference type="Ensembl" id="ENSHHUT00000048058.1">
    <property type="protein sequence ID" value="ENSHHUP00000046350.1"/>
    <property type="gene ID" value="ENSHHUG00000028220.1"/>
</dbReference>
<keyword evidence="6" id="KW-0472">Membrane</keyword>
<protein>
    <submittedName>
        <fullName evidence="9">Tectonic family member 2</fullName>
    </submittedName>
</protein>
<feature type="domain" description="Tectonic-1-3 N-terminal" evidence="8">
    <location>
        <begin position="157"/>
        <end position="260"/>
    </location>
</feature>
<name>A0A4W5NA65_9TELE</name>
<dbReference type="GO" id="GO:0060271">
    <property type="term" value="P:cilium assembly"/>
    <property type="evidence" value="ECO:0007669"/>
    <property type="project" value="TreeGrafter"/>
</dbReference>
<evidence type="ECO:0000259" key="8">
    <source>
        <dbReference type="Pfam" id="PF25752"/>
    </source>
</evidence>
<proteinExistence type="inferred from homology"/>
<comment type="subunit">
    <text evidence="2">Part of the tectonic-like complex (also named B9 complex).</text>
</comment>
<reference evidence="10" key="1">
    <citation type="submission" date="2018-06" db="EMBL/GenBank/DDBJ databases">
        <title>Genome assembly of Danube salmon.</title>
        <authorList>
            <person name="Macqueen D.J."/>
            <person name="Gundappa M.K."/>
        </authorList>
    </citation>
    <scope>NUCLEOTIDE SEQUENCE [LARGE SCALE GENOMIC DNA]</scope>
</reference>
<dbReference type="PANTHER" id="PTHR14611">
    <property type="entry name" value="TECTONIC FAMILY MEMBER"/>
    <property type="match status" value="1"/>
</dbReference>
<dbReference type="Pfam" id="PF07773">
    <property type="entry name" value="TCTN_DUF1619"/>
    <property type="match status" value="2"/>
</dbReference>
<sequence length="720" mass="77787">MFSAMANILSARVLCRCAYILLIVLITDAKSNVVFQPSYLVTSGPRLSAFLLGNTSGISLTLSSLSLSNPSGRLTPPSCSEDLTQWVLTQELVGKTTVRVQLSLNRSLLLCGNNNDTDCCPEPLCVLETLRVSACLGNTSQASLLIQARIYTQVIPTEPVSDNKTVIPNQVYRPLGSCPCDLTVGACDVRCCCDKDCSPEALKLFQGQCLSGPFGGEVSPVPDYLCIAQSAENAPDWFPFLCVISLPENNPFLGLFYEGDTITPKPRPSFQRPVLSAPLPTHIYQQGDPIFTISDQYFTIPQNSLVGQCVDNAPVAFLKNFQAQCVTRLLSCPTGPPLQTTPTELRVQVRDGQGGVVTVDVTDKMAVDLRPFVASPVAEDGRLLCENVTLALDYKFFWRGNGLTNITLTRILGNVLSASVSLPLTVALTARYSVVFLNGDALAQPNSGNPGYQVGRPVIGGIVDTLENGTVIQRTPVNLWKPVSSGLCASEGRIALFGENSTAGCLLPVSLQNLTQCSLLSQNVASLQRALSTATHIARNGDPDVLNLADWLNISFVELNSNQPVGGGIGICSGIPSHRHIHVRSIVTEVVGGLPQWEIQAVEVSDHVSTWKFECGGGDPCLEPTGIQTFPVTSSITFTDISINTGPPKTRFQINFTEYDCDRNDVCWPQLAFPLTRYYTGESYPLSLAKGLILVFFFIAASILGTPWKQIRQAWRSASL</sequence>
<evidence type="ECO:0000256" key="2">
    <source>
        <dbReference type="ARBA" id="ARBA00011495"/>
    </source>
</evidence>
<feature type="domain" description="Tectonic-1-3" evidence="7">
    <location>
        <begin position="283"/>
        <end position="437"/>
    </location>
</feature>
<evidence type="ECO:0000256" key="3">
    <source>
        <dbReference type="ARBA" id="ARBA00022729"/>
    </source>
</evidence>
<evidence type="ECO:0000259" key="7">
    <source>
        <dbReference type="Pfam" id="PF07773"/>
    </source>
</evidence>
<reference evidence="9" key="2">
    <citation type="submission" date="2025-08" db="UniProtKB">
        <authorList>
            <consortium name="Ensembl"/>
        </authorList>
    </citation>
    <scope>IDENTIFICATION</scope>
</reference>
<dbReference type="GO" id="GO:0007224">
    <property type="term" value="P:smoothened signaling pathway"/>
    <property type="evidence" value="ECO:0007669"/>
    <property type="project" value="TreeGrafter"/>
</dbReference>
<keyword evidence="10" id="KW-1185">Reference proteome</keyword>
<evidence type="ECO:0000256" key="5">
    <source>
        <dbReference type="ARBA" id="ARBA00023180"/>
    </source>
</evidence>
<dbReference type="GO" id="GO:1904491">
    <property type="term" value="P:protein localization to ciliary transition zone"/>
    <property type="evidence" value="ECO:0007669"/>
    <property type="project" value="TreeGrafter"/>
</dbReference>
<feature type="domain" description="Tectonic-1-3" evidence="7">
    <location>
        <begin position="448"/>
        <end position="604"/>
    </location>
</feature>
<feature type="transmembrane region" description="Helical" evidence="6">
    <location>
        <begin position="684"/>
        <end position="706"/>
    </location>
</feature>
<evidence type="ECO:0000256" key="4">
    <source>
        <dbReference type="ARBA" id="ARBA00022794"/>
    </source>
</evidence>
<comment type="similarity">
    <text evidence="1">Belongs to the tectonic family.</text>
</comment>
<dbReference type="InterPro" id="IPR040354">
    <property type="entry name" value="TCTN1-3"/>
</dbReference>
<keyword evidence="5" id="KW-0325">Glycoprotein</keyword>
<keyword evidence="6" id="KW-0812">Transmembrane</keyword>
<dbReference type="GeneTree" id="ENSGT00570000079101"/>
<evidence type="ECO:0000313" key="9">
    <source>
        <dbReference type="Ensembl" id="ENSHHUP00000046350.1"/>
    </source>
</evidence>
<dbReference type="InterPro" id="IPR057724">
    <property type="entry name" value="TCTN1-3_N"/>
</dbReference>
<keyword evidence="3" id="KW-0732">Signal</keyword>
<dbReference type="GO" id="GO:0036038">
    <property type="term" value="C:MKS complex"/>
    <property type="evidence" value="ECO:0007669"/>
    <property type="project" value="TreeGrafter"/>
</dbReference>
<keyword evidence="6" id="KW-1133">Transmembrane helix</keyword>